<dbReference type="PROSITE" id="PS51063">
    <property type="entry name" value="HTH_CRP_2"/>
    <property type="match status" value="1"/>
</dbReference>
<dbReference type="PATRIC" id="fig|1961.12.peg.3387"/>
<dbReference type="SUPFAM" id="SSF51206">
    <property type="entry name" value="cAMP-binding domain-like"/>
    <property type="match status" value="1"/>
</dbReference>
<dbReference type="Pfam" id="PF00027">
    <property type="entry name" value="cNMP_binding"/>
    <property type="match status" value="1"/>
</dbReference>
<dbReference type="Gene3D" id="2.60.120.10">
    <property type="entry name" value="Jelly Rolls"/>
    <property type="match status" value="1"/>
</dbReference>
<dbReference type="InterPro" id="IPR012318">
    <property type="entry name" value="HTH_CRP"/>
</dbReference>
<feature type="domain" description="Cyclic nucleotide-binding" evidence="4">
    <location>
        <begin position="20"/>
        <end position="129"/>
    </location>
</feature>
<reference evidence="7" key="1">
    <citation type="submission" date="2015-07" db="EMBL/GenBank/DDBJ databases">
        <authorList>
            <consortium name="Consortium for Microbial Forensics and Genomics (microFORGE)"/>
            <person name="Knight B.M."/>
            <person name="Roberts D.P."/>
            <person name="Lin D."/>
            <person name="Hari K."/>
            <person name="Fletcher J."/>
            <person name="Melcher U."/>
            <person name="Blagden T."/>
            <person name="Winegar R.A."/>
        </authorList>
    </citation>
    <scope>NUCLEOTIDE SEQUENCE [LARGE SCALE GENOMIC DNA]</scope>
    <source>
        <strain evidence="7">NRRL B-1447</strain>
    </source>
</reference>
<organism evidence="6 7">
    <name type="scientific">Streptomyces virginiae</name>
    <name type="common">Streptomyces cinnamonensis</name>
    <dbReference type="NCBI Taxonomy" id="1961"/>
    <lineage>
        <taxon>Bacteria</taxon>
        <taxon>Bacillati</taxon>
        <taxon>Actinomycetota</taxon>
        <taxon>Actinomycetes</taxon>
        <taxon>Kitasatosporales</taxon>
        <taxon>Streptomycetaceae</taxon>
        <taxon>Streptomyces</taxon>
    </lineage>
</organism>
<dbReference type="PANTHER" id="PTHR24567:SF74">
    <property type="entry name" value="HTH-TYPE TRANSCRIPTIONAL REGULATOR ARCR"/>
    <property type="match status" value="1"/>
</dbReference>
<dbReference type="InterPro" id="IPR000595">
    <property type="entry name" value="cNMP-bd_dom"/>
</dbReference>
<proteinExistence type="predicted"/>
<dbReference type="InterPro" id="IPR036390">
    <property type="entry name" value="WH_DNA-bd_sf"/>
</dbReference>
<evidence type="ECO:0000313" key="6">
    <source>
        <dbReference type="EMBL" id="KOG53864.1"/>
    </source>
</evidence>
<dbReference type="CDD" id="cd00038">
    <property type="entry name" value="CAP_ED"/>
    <property type="match status" value="1"/>
</dbReference>
<dbReference type="PROSITE" id="PS50042">
    <property type="entry name" value="CNMP_BINDING_3"/>
    <property type="match status" value="1"/>
</dbReference>
<dbReference type="InterPro" id="IPR036388">
    <property type="entry name" value="WH-like_DNA-bd_sf"/>
</dbReference>
<keyword evidence="3" id="KW-0804">Transcription</keyword>
<name>A0A0L8MU06_STRVG</name>
<dbReference type="SMART" id="SM00100">
    <property type="entry name" value="cNMP"/>
    <property type="match status" value="1"/>
</dbReference>
<protein>
    <submittedName>
        <fullName evidence="6">Transcriptional regulator</fullName>
    </submittedName>
</protein>
<evidence type="ECO:0000259" key="4">
    <source>
        <dbReference type="PROSITE" id="PS50042"/>
    </source>
</evidence>
<dbReference type="RefSeq" id="WP_053171228.1">
    <property type="nucleotide sequence ID" value="NZ_LGUV01000155.1"/>
</dbReference>
<evidence type="ECO:0000256" key="1">
    <source>
        <dbReference type="ARBA" id="ARBA00023015"/>
    </source>
</evidence>
<dbReference type="SUPFAM" id="SSF46785">
    <property type="entry name" value="Winged helix' DNA-binding domain"/>
    <property type="match status" value="1"/>
</dbReference>
<dbReference type="EMBL" id="LGUV01000155">
    <property type="protein sequence ID" value="KOG53864.1"/>
    <property type="molecule type" value="Genomic_DNA"/>
</dbReference>
<sequence>MTRDADPTDGTSGLDDRVPFLARLEEADGAALRALGREALYPPRSTLLHQDEPTAHVLLVLRGWTKVTVAHPNGYQALLALRGPGDIIGESAALTRRPRSATVTALEHVRAVVIEQERFRDFVGASPEVSLQLLALASDRTRAADRRNPQFASVPVRERLAVLLLDLAQIHGQYTEDGVEVAVPLTKQELAGAVSASREMVQRELKALRDRGVINTGRRRLVIVRPDVLQRIARGRPATA</sequence>
<keyword evidence="2" id="KW-0238">DNA-binding</keyword>
<dbReference type="InterPro" id="IPR014710">
    <property type="entry name" value="RmlC-like_jellyroll"/>
</dbReference>
<dbReference type="Gene3D" id="1.10.10.10">
    <property type="entry name" value="Winged helix-like DNA-binding domain superfamily/Winged helix DNA-binding domain"/>
    <property type="match status" value="1"/>
</dbReference>
<evidence type="ECO:0000256" key="2">
    <source>
        <dbReference type="ARBA" id="ARBA00023125"/>
    </source>
</evidence>
<dbReference type="OrthoDB" id="41390at2"/>
<dbReference type="AlphaFoldDB" id="A0A0L8MU06"/>
<dbReference type="Pfam" id="PF13545">
    <property type="entry name" value="HTH_Crp_2"/>
    <property type="match status" value="1"/>
</dbReference>
<dbReference type="SMART" id="SM00419">
    <property type="entry name" value="HTH_CRP"/>
    <property type="match status" value="1"/>
</dbReference>
<dbReference type="GO" id="GO:0003700">
    <property type="term" value="F:DNA-binding transcription factor activity"/>
    <property type="evidence" value="ECO:0007669"/>
    <property type="project" value="TreeGrafter"/>
</dbReference>
<dbReference type="GO" id="GO:0005829">
    <property type="term" value="C:cytosol"/>
    <property type="evidence" value="ECO:0007669"/>
    <property type="project" value="TreeGrafter"/>
</dbReference>
<evidence type="ECO:0000259" key="5">
    <source>
        <dbReference type="PROSITE" id="PS51063"/>
    </source>
</evidence>
<evidence type="ECO:0000313" key="7">
    <source>
        <dbReference type="Proteomes" id="UP000037084"/>
    </source>
</evidence>
<dbReference type="InterPro" id="IPR050397">
    <property type="entry name" value="Env_Response_Regulators"/>
</dbReference>
<comment type="caution">
    <text evidence="6">The sequence shown here is derived from an EMBL/GenBank/DDBJ whole genome shotgun (WGS) entry which is preliminary data.</text>
</comment>
<dbReference type="Proteomes" id="UP000037084">
    <property type="component" value="Unassembled WGS sequence"/>
</dbReference>
<dbReference type="InterPro" id="IPR018490">
    <property type="entry name" value="cNMP-bd_dom_sf"/>
</dbReference>
<keyword evidence="1" id="KW-0805">Transcription regulation</keyword>
<feature type="domain" description="HTH crp-type" evidence="5">
    <location>
        <begin position="154"/>
        <end position="227"/>
    </location>
</feature>
<dbReference type="PANTHER" id="PTHR24567">
    <property type="entry name" value="CRP FAMILY TRANSCRIPTIONAL REGULATORY PROTEIN"/>
    <property type="match status" value="1"/>
</dbReference>
<accession>A0A0L8MU06</accession>
<dbReference type="GO" id="GO:0003677">
    <property type="term" value="F:DNA binding"/>
    <property type="evidence" value="ECO:0007669"/>
    <property type="project" value="UniProtKB-KW"/>
</dbReference>
<evidence type="ECO:0000256" key="3">
    <source>
        <dbReference type="ARBA" id="ARBA00023163"/>
    </source>
</evidence>
<gene>
    <name evidence="6" type="ORF">ADK75_14685</name>
</gene>